<comment type="caution">
    <text evidence="1">The sequence shown here is derived from an EMBL/GenBank/DDBJ whole genome shotgun (WGS) entry which is preliminary data.</text>
</comment>
<dbReference type="AlphaFoldDB" id="R1I889"/>
<dbReference type="PATRIC" id="fig|1292037.4.peg.1819"/>
<proteinExistence type="predicted"/>
<reference evidence="1 2" key="1">
    <citation type="submission" date="2013-02" db="EMBL/GenBank/DDBJ databases">
        <title>Draft genome sequence of Amycolatopsis vancoresmycina strain DSM 44592T.</title>
        <authorList>
            <person name="Kumar S."/>
            <person name="Kaur N."/>
            <person name="Kaur C."/>
            <person name="Raghava G.P.S."/>
            <person name="Mayilraj S."/>
        </authorList>
    </citation>
    <scope>NUCLEOTIDE SEQUENCE [LARGE SCALE GENOMIC DNA]</scope>
    <source>
        <strain evidence="1 2">DSM 44592</strain>
    </source>
</reference>
<protein>
    <submittedName>
        <fullName evidence="1">Thioesterase family protein</fullName>
    </submittedName>
</protein>
<dbReference type="CDD" id="cd00586">
    <property type="entry name" value="4HBT"/>
    <property type="match status" value="1"/>
</dbReference>
<sequence>MTYVSHVRPRWTDMDVYGHINHAKLVTLLEEARIPLLFEKAVEAGLDQLPKGIVVVRLEVAYKAPIVVSGQQLRVDIDLTQLRAASFTLAYRVHGGPSPDDPVAVTAETVLAPYDTVELRPRRLTPAESEFLKQGFADA</sequence>
<dbReference type="Pfam" id="PF13279">
    <property type="entry name" value="4HBT_2"/>
    <property type="match status" value="1"/>
</dbReference>
<dbReference type="Proteomes" id="UP000014139">
    <property type="component" value="Unassembled WGS sequence"/>
</dbReference>
<evidence type="ECO:0000313" key="1">
    <source>
        <dbReference type="EMBL" id="EOD68761.1"/>
    </source>
</evidence>
<dbReference type="SUPFAM" id="SSF54637">
    <property type="entry name" value="Thioesterase/thiol ester dehydrase-isomerase"/>
    <property type="match status" value="1"/>
</dbReference>
<dbReference type="GO" id="GO:0047617">
    <property type="term" value="F:fatty acyl-CoA hydrolase activity"/>
    <property type="evidence" value="ECO:0007669"/>
    <property type="project" value="TreeGrafter"/>
</dbReference>
<dbReference type="RefSeq" id="WP_003069812.1">
    <property type="nucleotide sequence ID" value="NZ_AOUO01000116.1"/>
</dbReference>
<dbReference type="EMBL" id="AOUO01000116">
    <property type="protein sequence ID" value="EOD68761.1"/>
    <property type="molecule type" value="Genomic_DNA"/>
</dbReference>
<dbReference type="PANTHER" id="PTHR31793">
    <property type="entry name" value="4-HYDROXYBENZOYL-COA THIOESTERASE FAMILY MEMBER"/>
    <property type="match status" value="1"/>
</dbReference>
<dbReference type="Gene3D" id="3.10.129.10">
    <property type="entry name" value="Hotdog Thioesterase"/>
    <property type="match status" value="1"/>
</dbReference>
<dbReference type="eggNOG" id="COG0824">
    <property type="taxonomic scope" value="Bacteria"/>
</dbReference>
<dbReference type="InterPro" id="IPR050563">
    <property type="entry name" value="4-hydroxybenzoyl-CoA_TE"/>
</dbReference>
<dbReference type="InterPro" id="IPR029069">
    <property type="entry name" value="HotDog_dom_sf"/>
</dbReference>
<accession>R1I889</accession>
<keyword evidence="2" id="KW-1185">Reference proteome</keyword>
<organism evidence="1 2">
    <name type="scientific">Amycolatopsis vancoresmycina DSM 44592</name>
    <dbReference type="NCBI Taxonomy" id="1292037"/>
    <lineage>
        <taxon>Bacteria</taxon>
        <taxon>Bacillati</taxon>
        <taxon>Actinomycetota</taxon>
        <taxon>Actinomycetes</taxon>
        <taxon>Pseudonocardiales</taxon>
        <taxon>Pseudonocardiaceae</taxon>
        <taxon>Amycolatopsis</taxon>
    </lineage>
</organism>
<dbReference type="PANTHER" id="PTHR31793:SF24">
    <property type="entry name" value="LONG-CHAIN ACYL-COA THIOESTERASE FADM"/>
    <property type="match status" value="1"/>
</dbReference>
<gene>
    <name evidence="1" type="ORF">H480_09448</name>
</gene>
<evidence type="ECO:0000313" key="2">
    <source>
        <dbReference type="Proteomes" id="UP000014139"/>
    </source>
</evidence>
<name>R1I889_9PSEU</name>
<dbReference type="OrthoDB" id="9799036at2"/>